<accession>A0A158QAE0</accession>
<evidence type="ECO:0000313" key="7">
    <source>
        <dbReference type="EMBL" id="VDD89774.1"/>
    </source>
</evidence>
<evidence type="ECO:0000256" key="3">
    <source>
        <dbReference type="ARBA" id="ARBA00022692"/>
    </source>
</evidence>
<dbReference type="STRING" id="51028.A0A158QAE0"/>
<evidence type="ECO:0000256" key="1">
    <source>
        <dbReference type="ARBA" id="ARBA00004370"/>
    </source>
</evidence>
<reference evidence="9" key="1">
    <citation type="submission" date="2016-04" db="UniProtKB">
        <authorList>
            <consortium name="WormBaseParasite"/>
        </authorList>
    </citation>
    <scope>IDENTIFICATION</scope>
</reference>
<dbReference type="Pfam" id="PF01679">
    <property type="entry name" value="Pmp3"/>
    <property type="match status" value="1"/>
</dbReference>
<sequence>MVSELEGLPADLSEARVEVGRISLFLFAKHEKYLFTLFALDQLGDPVPAAVALQANECNINVLINLGLFFFFVVPACIHAIWYCFFRKDPLHTLS</sequence>
<keyword evidence="8" id="KW-1185">Reference proteome</keyword>
<dbReference type="Proteomes" id="UP000274131">
    <property type="component" value="Unassembled WGS sequence"/>
</dbReference>
<dbReference type="AlphaFoldDB" id="A0A158QAE0"/>
<gene>
    <name evidence="7" type="ORF">EVEC_LOCUS4525</name>
</gene>
<dbReference type="OrthoDB" id="2802411at2759"/>
<proteinExistence type="inferred from homology"/>
<evidence type="ECO:0000256" key="2">
    <source>
        <dbReference type="ARBA" id="ARBA00009530"/>
    </source>
</evidence>
<dbReference type="GO" id="GO:0016020">
    <property type="term" value="C:membrane"/>
    <property type="evidence" value="ECO:0007669"/>
    <property type="project" value="UniProtKB-SubCell"/>
</dbReference>
<evidence type="ECO:0000313" key="8">
    <source>
        <dbReference type="Proteomes" id="UP000274131"/>
    </source>
</evidence>
<dbReference type="WBParaSite" id="EVEC_0000481701-mRNA-1">
    <property type="protein sequence ID" value="EVEC_0000481701-mRNA-1"/>
    <property type="gene ID" value="EVEC_0000481701"/>
</dbReference>
<keyword evidence="3 6" id="KW-0812">Transmembrane</keyword>
<name>A0A158QAE0_ENTVE</name>
<dbReference type="InterPro" id="IPR000612">
    <property type="entry name" value="PMP3"/>
</dbReference>
<dbReference type="EMBL" id="UXUI01007884">
    <property type="protein sequence ID" value="VDD89774.1"/>
    <property type="molecule type" value="Genomic_DNA"/>
</dbReference>
<comment type="subcellular location">
    <subcellularLocation>
        <location evidence="1">Membrane</location>
    </subcellularLocation>
</comment>
<evidence type="ECO:0000256" key="6">
    <source>
        <dbReference type="SAM" id="Phobius"/>
    </source>
</evidence>
<keyword evidence="5 6" id="KW-0472">Membrane</keyword>
<evidence type="ECO:0000256" key="5">
    <source>
        <dbReference type="ARBA" id="ARBA00023136"/>
    </source>
</evidence>
<keyword evidence="4 6" id="KW-1133">Transmembrane helix</keyword>
<organism evidence="9">
    <name type="scientific">Enterobius vermicularis</name>
    <name type="common">Human pinworm</name>
    <dbReference type="NCBI Taxonomy" id="51028"/>
    <lineage>
        <taxon>Eukaryota</taxon>
        <taxon>Metazoa</taxon>
        <taxon>Ecdysozoa</taxon>
        <taxon>Nematoda</taxon>
        <taxon>Chromadorea</taxon>
        <taxon>Rhabditida</taxon>
        <taxon>Spirurina</taxon>
        <taxon>Oxyuridomorpha</taxon>
        <taxon>Oxyuroidea</taxon>
        <taxon>Oxyuridae</taxon>
        <taxon>Enterobius</taxon>
    </lineage>
</organism>
<evidence type="ECO:0000313" key="9">
    <source>
        <dbReference type="WBParaSite" id="EVEC_0000481701-mRNA-1"/>
    </source>
</evidence>
<reference evidence="7 8" key="2">
    <citation type="submission" date="2018-10" db="EMBL/GenBank/DDBJ databases">
        <authorList>
            <consortium name="Pathogen Informatics"/>
        </authorList>
    </citation>
    <scope>NUCLEOTIDE SEQUENCE [LARGE SCALE GENOMIC DNA]</scope>
</reference>
<evidence type="ECO:0000256" key="4">
    <source>
        <dbReference type="ARBA" id="ARBA00022989"/>
    </source>
</evidence>
<feature type="transmembrane region" description="Helical" evidence="6">
    <location>
        <begin position="62"/>
        <end position="86"/>
    </location>
</feature>
<protein>
    <submittedName>
        <fullName evidence="9">Protein SNA4</fullName>
    </submittedName>
</protein>
<comment type="similarity">
    <text evidence="2">Belongs to the UPF0057 (PMP3) family.</text>
</comment>